<dbReference type="EC" id="3.6.4.13" evidence="1"/>
<dbReference type="WBParaSite" id="ALUE_0002136901-mRNA-1">
    <property type="protein sequence ID" value="ALUE_0002136901-mRNA-1"/>
    <property type="gene ID" value="ALUE_0002136901"/>
</dbReference>
<dbReference type="GO" id="GO:0003724">
    <property type="term" value="F:RNA helicase activity"/>
    <property type="evidence" value="ECO:0007669"/>
    <property type="project" value="UniProtKB-EC"/>
</dbReference>
<dbReference type="SMART" id="SM00487">
    <property type="entry name" value="DEXDc"/>
    <property type="match status" value="1"/>
</dbReference>
<evidence type="ECO:0000256" key="2">
    <source>
        <dbReference type="ARBA" id="ARBA00022741"/>
    </source>
</evidence>
<dbReference type="PROSITE" id="PS00039">
    <property type="entry name" value="DEAD_ATP_HELICASE"/>
    <property type="match status" value="1"/>
</dbReference>
<dbReference type="Pfam" id="PF00270">
    <property type="entry name" value="DEAD"/>
    <property type="match status" value="1"/>
</dbReference>
<protein>
    <recommendedName>
        <fullName evidence="1">RNA helicase</fullName>
        <ecNumber evidence="1">3.6.4.13</ecNumber>
    </recommendedName>
</protein>
<dbReference type="GO" id="GO:0005524">
    <property type="term" value="F:ATP binding"/>
    <property type="evidence" value="ECO:0007669"/>
    <property type="project" value="UniProtKB-KW"/>
</dbReference>
<dbReference type="PROSITE" id="PS51192">
    <property type="entry name" value="HELICASE_ATP_BIND_1"/>
    <property type="match status" value="1"/>
</dbReference>
<evidence type="ECO:0000259" key="10">
    <source>
        <dbReference type="PROSITE" id="PS51195"/>
    </source>
</evidence>
<dbReference type="GO" id="GO:0016787">
    <property type="term" value="F:hydrolase activity"/>
    <property type="evidence" value="ECO:0007669"/>
    <property type="project" value="UniProtKB-KW"/>
</dbReference>
<keyword evidence="5 7" id="KW-0067">ATP-binding</keyword>
<evidence type="ECO:0000256" key="1">
    <source>
        <dbReference type="ARBA" id="ARBA00012552"/>
    </source>
</evidence>
<feature type="compositionally biased region" description="Basic and acidic residues" evidence="8">
    <location>
        <begin position="184"/>
        <end position="193"/>
    </location>
</feature>
<reference evidence="12" key="1">
    <citation type="submission" date="2017-02" db="UniProtKB">
        <authorList>
            <consortium name="WormBaseParasite"/>
        </authorList>
    </citation>
    <scope>IDENTIFICATION</scope>
</reference>
<feature type="compositionally biased region" description="Basic and acidic residues" evidence="8">
    <location>
        <begin position="162"/>
        <end position="173"/>
    </location>
</feature>
<dbReference type="Proteomes" id="UP000036681">
    <property type="component" value="Unplaced"/>
</dbReference>
<comment type="similarity">
    <text evidence="7">Belongs to the DEAD box helicase family.</text>
</comment>
<evidence type="ECO:0000256" key="6">
    <source>
        <dbReference type="PROSITE-ProRule" id="PRU00552"/>
    </source>
</evidence>
<feature type="compositionally biased region" description="Basic and acidic residues" evidence="8">
    <location>
        <begin position="135"/>
        <end position="153"/>
    </location>
</feature>
<dbReference type="InterPro" id="IPR000629">
    <property type="entry name" value="RNA-helicase_DEAD-box_CS"/>
</dbReference>
<dbReference type="InterPro" id="IPR027417">
    <property type="entry name" value="P-loop_NTPase"/>
</dbReference>
<dbReference type="GO" id="GO:0003676">
    <property type="term" value="F:nucleic acid binding"/>
    <property type="evidence" value="ECO:0007669"/>
    <property type="project" value="InterPro"/>
</dbReference>
<dbReference type="PANTHER" id="PTHR47958">
    <property type="entry name" value="ATP-DEPENDENT RNA HELICASE DBP3"/>
    <property type="match status" value="1"/>
</dbReference>
<dbReference type="PROSITE" id="PS51195">
    <property type="entry name" value="Q_MOTIF"/>
    <property type="match status" value="1"/>
</dbReference>
<keyword evidence="3 7" id="KW-0378">Hydrolase</keyword>
<name>A0A0M3IRJ1_ASCLU</name>
<evidence type="ECO:0000256" key="3">
    <source>
        <dbReference type="ARBA" id="ARBA00022801"/>
    </source>
</evidence>
<feature type="compositionally biased region" description="Acidic residues" evidence="8">
    <location>
        <begin position="87"/>
        <end position="99"/>
    </location>
</feature>
<sequence length="493" mass="55330">MWSRGRSQGYSKPVIPLVEPSVRFPSTSGNMGAVPPPAALTLPNAAAYSLVAKDLERRREEEYAALMSSGGRTTNGKHGPRKKNTYDDEYLEKDSDDELAYQPAPNSPRGNEGVSNEKSDDDEDPLDAFMATVDKQAKEDKVASEKKDKERCVQAESGADMNDDKKKGLGRTDIDDEDMQESYFNEKKDKERCVQAESGADMNDDKKKGLGRTDIDDEDMQESYFKFLEERKANAPEEEEVYEYDEDGNIIWTWKKVIDPLPAIDHSAVNYQPFNKNFYHEHEQIAAMSALKVFELRNRLNLKVAGFNPPKPVSSFAHFGFDEALMNTIRKSEYEHPTAIQAQSVPAALSGRDVLGIAKTGSGKTVAYLWPAIVHIMDQPQLKEGDGPIALIVVPTRELAIQVYQEAKRFCKVYNIAVVCAYGGGSKWEQQNALKEGAELVVATPGRIIDLVKIEATNFTRVTFLVFDEADRMFDMGFGRLFMLLFESWIDVR</sequence>
<evidence type="ECO:0000313" key="11">
    <source>
        <dbReference type="Proteomes" id="UP000036681"/>
    </source>
</evidence>
<dbReference type="InterPro" id="IPR011545">
    <property type="entry name" value="DEAD/DEAH_box_helicase_dom"/>
</dbReference>
<feature type="domain" description="Helicase ATP-binding" evidence="9">
    <location>
        <begin position="345"/>
        <end position="486"/>
    </location>
</feature>
<evidence type="ECO:0000256" key="8">
    <source>
        <dbReference type="SAM" id="MobiDB-lite"/>
    </source>
</evidence>
<evidence type="ECO:0000256" key="5">
    <source>
        <dbReference type="ARBA" id="ARBA00022840"/>
    </source>
</evidence>
<keyword evidence="2 7" id="KW-0547">Nucleotide-binding</keyword>
<evidence type="ECO:0000259" key="9">
    <source>
        <dbReference type="PROSITE" id="PS51192"/>
    </source>
</evidence>
<feature type="region of interest" description="Disordered" evidence="8">
    <location>
        <begin position="62"/>
        <end position="193"/>
    </location>
</feature>
<evidence type="ECO:0000313" key="12">
    <source>
        <dbReference type="WBParaSite" id="ALUE_0002136901-mRNA-1"/>
    </source>
</evidence>
<feature type="domain" description="DEAD-box RNA helicase Q" evidence="10">
    <location>
        <begin position="314"/>
        <end position="342"/>
    </location>
</feature>
<evidence type="ECO:0000256" key="7">
    <source>
        <dbReference type="RuleBase" id="RU000492"/>
    </source>
</evidence>
<dbReference type="AlphaFoldDB" id="A0A0M3IRJ1"/>
<dbReference type="InterPro" id="IPR014014">
    <property type="entry name" value="RNA_helicase_DEAD_Q_motif"/>
</dbReference>
<dbReference type="SUPFAM" id="SSF52540">
    <property type="entry name" value="P-loop containing nucleoside triphosphate hydrolases"/>
    <property type="match status" value="1"/>
</dbReference>
<keyword evidence="4 7" id="KW-0347">Helicase</keyword>
<proteinExistence type="inferred from homology"/>
<organism evidence="11 12">
    <name type="scientific">Ascaris lumbricoides</name>
    <name type="common">Giant roundworm</name>
    <dbReference type="NCBI Taxonomy" id="6252"/>
    <lineage>
        <taxon>Eukaryota</taxon>
        <taxon>Metazoa</taxon>
        <taxon>Ecdysozoa</taxon>
        <taxon>Nematoda</taxon>
        <taxon>Chromadorea</taxon>
        <taxon>Rhabditida</taxon>
        <taxon>Spirurina</taxon>
        <taxon>Ascaridomorpha</taxon>
        <taxon>Ascaridoidea</taxon>
        <taxon>Ascarididae</taxon>
        <taxon>Ascaris</taxon>
    </lineage>
</organism>
<dbReference type="InterPro" id="IPR014001">
    <property type="entry name" value="Helicase_ATP-bd"/>
</dbReference>
<keyword evidence="11" id="KW-1185">Reference proteome</keyword>
<dbReference type="Gene3D" id="3.40.50.300">
    <property type="entry name" value="P-loop containing nucleotide triphosphate hydrolases"/>
    <property type="match status" value="1"/>
</dbReference>
<feature type="short sequence motif" description="Q motif" evidence="6">
    <location>
        <begin position="314"/>
        <end position="342"/>
    </location>
</feature>
<evidence type="ECO:0000256" key="4">
    <source>
        <dbReference type="ARBA" id="ARBA00022806"/>
    </source>
</evidence>
<accession>A0A0M3IRJ1</accession>